<accession>A0A1D6MR92</accession>
<keyword evidence="14" id="KW-0350">Heme biosynthesis</keyword>
<dbReference type="InterPro" id="IPR050464">
    <property type="entry name" value="Zeta_carotene_desat/Oxidored"/>
</dbReference>
<evidence type="ECO:0000256" key="8">
    <source>
        <dbReference type="ARBA" id="ARBA00022528"/>
    </source>
</evidence>
<keyword evidence="12" id="KW-0809">Transit peptide</keyword>
<comment type="function">
    <text evidence="2">Catalyzes the 6-electron oxidation of protoporphyrinogen-IX to form protoporphyrin-IX.</text>
</comment>
<evidence type="ECO:0000256" key="9">
    <source>
        <dbReference type="ARBA" id="ARBA00022630"/>
    </source>
</evidence>
<evidence type="ECO:0000256" key="16">
    <source>
        <dbReference type="ARBA" id="ARBA00047554"/>
    </source>
</evidence>
<sequence length="124" mass="13449">MVAATAMATAASAASPLLNGSRRLRGSAIADSGYSGREESVEEFVRRSLGAEVFERLIEPFCSGVYAGDPSKLSMKAAFGKVWRLEEAGAVFRRQKTVASFRKGLAMLPNSITSRFAFIVLYIY</sequence>
<keyword evidence="9" id="KW-0285">Flavoprotein</keyword>
<keyword evidence="15" id="KW-0627">Porphyrin biosynthesis</keyword>
<evidence type="ECO:0000256" key="2">
    <source>
        <dbReference type="ARBA" id="ARBA00002600"/>
    </source>
</evidence>
<evidence type="ECO:0000256" key="11">
    <source>
        <dbReference type="ARBA" id="ARBA00022827"/>
    </source>
</evidence>
<keyword evidence="8" id="KW-0150">Chloroplast</keyword>
<dbReference type="EMBL" id="CM007649">
    <property type="protein sequence ID" value="ONM31513.1"/>
    <property type="molecule type" value="Genomic_DNA"/>
</dbReference>
<dbReference type="ExpressionAtlas" id="A0A1D6MR92">
    <property type="expression patterns" value="baseline and differential"/>
</dbReference>
<evidence type="ECO:0000256" key="15">
    <source>
        <dbReference type="ARBA" id="ARBA00023244"/>
    </source>
</evidence>
<name>A0A1D6MR92_MAIZE</name>
<comment type="cofactor">
    <cofactor evidence="1">
        <name>FAD</name>
        <dbReference type="ChEBI" id="CHEBI:57692"/>
    </cofactor>
</comment>
<keyword evidence="11" id="KW-0274">FAD</keyword>
<comment type="pathway">
    <text evidence="5">Porphyrin-containing compound metabolism; chlorophyll biosynthesis.</text>
</comment>
<evidence type="ECO:0000256" key="3">
    <source>
        <dbReference type="ARBA" id="ARBA00004229"/>
    </source>
</evidence>
<evidence type="ECO:0000256" key="12">
    <source>
        <dbReference type="ARBA" id="ARBA00022946"/>
    </source>
</evidence>
<gene>
    <name evidence="18" type="ORF">ZEAMMB73_Zm00001d040539</name>
</gene>
<evidence type="ECO:0000259" key="17">
    <source>
        <dbReference type="Pfam" id="PF01593"/>
    </source>
</evidence>
<organism evidence="18">
    <name type="scientific">Zea mays</name>
    <name type="common">Maize</name>
    <dbReference type="NCBI Taxonomy" id="4577"/>
    <lineage>
        <taxon>Eukaryota</taxon>
        <taxon>Viridiplantae</taxon>
        <taxon>Streptophyta</taxon>
        <taxon>Embryophyta</taxon>
        <taxon>Tracheophyta</taxon>
        <taxon>Spermatophyta</taxon>
        <taxon>Magnoliopsida</taxon>
        <taxon>Liliopsida</taxon>
        <taxon>Poales</taxon>
        <taxon>Poaceae</taxon>
        <taxon>PACMAD clade</taxon>
        <taxon>Panicoideae</taxon>
        <taxon>Andropogonodae</taxon>
        <taxon>Andropogoneae</taxon>
        <taxon>Tripsacinae</taxon>
        <taxon>Zea</taxon>
    </lineage>
</organism>
<dbReference type="Pfam" id="PF01593">
    <property type="entry name" value="Amino_oxidase"/>
    <property type="match status" value="1"/>
</dbReference>
<dbReference type="Gene3D" id="1.10.3110.10">
    <property type="entry name" value="protoporphyrinogen ix oxidase, domain 3"/>
    <property type="match status" value="1"/>
</dbReference>
<comment type="catalytic activity">
    <reaction evidence="16">
        <text>protoporphyrinogen IX + 3 O2 = protoporphyrin IX + 3 H2O2</text>
        <dbReference type="Rhea" id="RHEA:25576"/>
        <dbReference type="ChEBI" id="CHEBI:15379"/>
        <dbReference type="ChEBI" id="CHEBI:16240"/>
        <dbReference type="ChEBI" id="CHEBI:57306"/>
        <dbReference type="ChEBI" id="CHEBI:57307"/>
        <dbReference type="EC" id="1.3.3.4"/>
    </reaction>
</comment>
<dbReference type="InterPro" id="IPR002937">
    <property type="entry name" value="Amino_oxidase"/>
</dbReference>
<comment type="similarity">
    <text evidence="6">Belongs to the protoporphyrinogen/coproporphyrinogen oxidase family. Protoporphyrinogen oxidase subfamily.</text>
</comment>
<dbReference type="PANTHER" id="PTHR42923:SF3">
    <property type="entry name" value="PROTOPORPHYRINOGEN OXIDASE"/>
    <property type="match status" value="1"/>
</dbReference>
<dbReference type="FunFam" id="1.10.3110.10:FF:000002">
    <property type="entry name" value="Protoporphyrinogen oxidase"/>
    <property type="match status" value="1"/>
</dbReference>
<dbReference type="GO" id="GO:0006783">
    <property type="term" value="P:heme biosynthetic process"/>
    <property type="evidence" value="ECO:0007669"/>
    <property type="project" value="UniProtKB-KW"/>
</dbReference>
<reference evidence="18" key="1">
    <citation type="submission" date="2015-12" db="EMBL/GenBank/DDBJ databases">
        <title>Update maize B73 reference genome by single molecule sequencing technologies.</title>
        <authorList>
            <consortium name="Maize Genome Sequencing Project"/>
            <person name="Ware D."/>
        </authorList>
    </citation>
    <scope>NUCLEOTIDE SEQUENCE [LARGE SCALE GENOMIC DNA]</scope>
    <source>
        <tissue evidence="18">Seedling</tissue>
    </source>
</reference>
<dbReference type="AlphaFoldDB" id="A0A1D6MR92"/>
<dbReference type="GO" id="GO:0004729">
    <property type="term" value="F:oxygen-dependent protoporphyrinogen oxidase activity"/>
    <property type="evidence" value="ECO:0007669"/>
    <property type="project" value="UniProtKB-EC"/>
</dbReference>
<comment type="subcellular location">
    <subcellularLocation>
        <location evidence="3">Plastid</location>
        <location evidence="3">Chloroplast</location>
    </subcellularLocation>
</comment>
<evidence type="ECO:0000313" key="18">
    <source>
        <dbReference type="EMBL" id="ONM31513.1"/>
    </source>
</evidence>
<protein>
    <recommendedName>
        <fullName evidence="7">protoporphyrinogen oxidase</fullName>
        <ecNumber evidence="7">1.3.3.4</ecNumber>
    </recommendedName>
</protein>
<evidence type="ECO:0000256" key="4">
    <source>
        <dbReference type="ARBA" id="ARBA00005073"/>
    </source>
</evidence>
<keyword evidence="10" id="KW-0934">Plastid</keyword>
<dbReference type="PANTHER" id="PTHR42923">
    <property type="entry name" value="PROTOPORPHYRINOGEN OXIDASE"/>
    <property type="match status" value="1"/>
</dbReference>
<dbReference type="EC" id="1.3.3.4" evidence="7"/>
<keyword evidence="13" id="KW-0560">Oxidoreductase</keyword>
<evidence type="ECO:0000256" key="10">
    <source>
        <dbReference type="ARBA" id="ARBA00022640"/>
    </source>
</evidence>
<evidence type="ECO:0000256" key="1">
    <source>
        <dbReference type="ARBA" id="ARBA00001974"/>
    </source>
</evidence>
<comment type="pathway">
    <text evidence="4">Porphyrin-containing compound metabolism; protoporphyrin-IX biosynthesis; protoporphyrin-IX from protoporphyrinogen-IX: step 1/1.</text>
</comment>
<evidence type="ECO:0000256" key="14">
    <source>
        <dbReference type="ARBA" id="ARBA00023133"/>
    </source>
</evidence>
<evidence type="ECO:0000256" key="6">
    <source>
        <dbReference type="ARBA" id="ARBA00010551"/>
    </source>
</evidence>
<evidence type="ECO:0000256" key="13">
    <source>
        <dbReference type="ARBA" id="ARBA00023002"/>
    </source>
</evidence>
<evidence type="ECO:0000256" key="5">
    <source>
        <dbReference type="ARBA" id="ARBA00005173"/>
    </source>
</evidence>
<feature type="domain" description="Amine oxidase" evidence="17">
    <location>
        <begin position="38"/>
        <end position="114"/>
    </location>
</feature>
<evidence type="ECO:0000256" key="7">
    <source>
        <dbReference type="ARBA" id="ARBA00012867"/>
    </source>
</evidence>
<proteinExistence type="inferred from homology"/>
<dbReference type="GO" id="GO:0009507">
    <property type="term" value="C:chloroplast"/>
    <property type="evidence" value="ECO:0007669"/>
    <property type="project" value="UniProtKB-SubCell"/>
</dbReference>